<protein>
    <submittedName>
        <fullName evidence="2">Uncharacterized protein</fullName>
    </submittedName>
</protein>
<accession>A0A9R0QNM9</accession>
<dbReference type="Pfam" id="PF11069">
    <property type="entry name" value="CFAP298"/>
    <property type="match status" value="1"/>
</dbReference>
<name>A0A9R0QNM9_TRITD</name>
<organism evidence="2 3">
    <name type="scientific">Triticum turgidum subsp. durum</name>
    <name type="common">Durum wheat</name>
    <name type="synonym">Triticum durum</name>
    <dbReference type="NCBI Taxonomy" id="4567"/>
    <lineage>
        <taxon>Eukaryota</taxon>
        <taxon>Viridiplantae</taxon>
        <taxon>Streptophyta</taxon>
        <taxon>Embryophyta</taxon>
        <taxon>Tracheophyta</taxon>
        <taxon>Spermatophyta</taxon>
        <taxon>Magnoliopsida</taxon>
        <taxon>Liliopsida</taxon>
        <taxon>Poales</taxon>
        <taxon>Poaceae</taxon>
        <taxon>BOP clade</taxon>
        <taxon>Pooideae</taxon>
        <taxon>Triticodae</taxon>
        <taxon>Triticeae</taxon>
        <taxon>Triticinae</taxon>
        <taxon>Triticum</taxon>
    </lineage>
</organism>
<dbReference type="PANTHER" id="PTHR13238">
    <property type="entry name" value="PROTEIN C21ORF59"/>
    <property type="match status" value="1"/>
</dbReference>
<sequence>MQLLAFADGGVRTQAKPTLFRIQQPAKEHIKNIEKTAASALQETSEALCTQHPKSDEKLDSIQLWWPGKELAMDKKLSDYIGVNDKTKIVIRLSLPMNP</sequence>
<dbReference type="Proteomes" id="UP000324705">
    <property type="component" value="Chromosome 1B"/>
</dbReference>
<dbReference type="PANTHER" id="PTHR13238:SF0">
    <property type="entry name" value="CILIA- AND FLAGELLA-ASSOCIATED PROTEIN 298"/>
    <property type="match status" value="1"/>
</dbReference>
<evidence type="ECO:0000313" key="2">
    <source>
        <dbReference type="EMBL" id="VAH13055.1"/>
    </source>
</evidence>
<dbReference type="EMBL" id="LT934112">
    <property type="protein sequence ID" value="VAH13055.1"/>
    <property type="molecule type" value="Genomic_DNA"/>
</dbReference>
<reference evidence="2 3" key="1">
    <citation type="submission" date="2017-09" db="EMBL/GenBank/DDBJ databases">
        <authorList>
            <consortium name="International Durum Wheat Genome Sequencing Consortium (IDWGSC)"/>
            <person name="Milanesi L."/>
        </authorList>
    </citation>
    <scope>NUCLEOTIDE SEQUENCE [LARGE SCALE GENOMIC DNA]</scope>
    <source>
        <strain evidence="3">cv. Svevo</strain>
    </source>
</reference>
<dbReference type="AlphaFoldDB" id="A0A9R0QNM9"/>
<gene>
    <name evidence="2" type="ORF">TRITD_1Bv1G015210</name>
</gene>
<dbReference type="InterPro" id="IPR021298">
    <property type="entry name" value="CFAP298"/>
</dbReference>
<keyword evidence="3" id="KW-1185">Reference proteome</keyword>
<evidence type="ECO:0000313" key="3">
    <source>
        <dbReference type="Proteomes" id="UP000324705"/>
    </source>
</evidence>
<proteinExistence type="inferred from homology"/>
<comment type="similarity">
    <text evidence="1">Belongs to the CFAP298 family.</text>
</comment>
<evidence type="ECO:0000256" key="1">
    <source>
        <dbReference type="ARBA" id="ARBA00009619"/>
    </source>
</evidence>
<dbReference type="Gramene" id="TRITD1Bv1G015210.1">
    <property type="protein sequence ID" value="TRITD1Bv1G015210.1"/>
    <property type="gene ID" value="TRITD1Bv1G015210"/>
</dbReference>